<evidence type="ECO:0000313" key="3">
    <source>
        <dbReference type="EMBL" id="WZN41350.1"/>
    </source>
</evidence>
<keyword evidence="3" id="KW-0808">Transferase</keyword>
<evidence type="ECO:0000313" key="4">
    <source>
        <dbReference type="Proteomes" id="UP001485459"/>
    </source>
</evidence>
<feature type="domain" description="Signal transduction histidine kinase internal region" evidence="2">
    <location>
        <begin position="165"/>
        <end position="242"/>
    </location>
</feature>
<feature type="transmembrane region" description="Helical" evidence="1">
    <location>
        <begin position="124"/>
        <end position="145"/>
    </location>
</feature>
<evidence type="ECO:0000259" key="2">
    <source>
        <dbReference type="Pfam" id="PF06580"/>
    </source>
</evidence>
<keyword evidence="1" id="KW-1133">Transmembrane helix</keyword>
<gene>
    <name evidence="3" type="ORF">WJU16_25630</name>
</gene>
<proteinExistence type="predicted"/>
<dbReference type="InterPro" id="IPR010559">
    <property type="entry name" value="Sig_transdc_His_kin_internal"/>
</dbReference>
<keyword evidence="1" id="KW-0812">Transmembrane</keyword>
<dbReference type="Pfam" id="PF06580">
    <property type="entry name" value="His_kinase"/>
    <property type="match status" value="1"/>
</dbReference>
<evidence type="ECO:0000256" key="1">
    <source>
        <dbReference type="SAM" id="Phobius"/>
    </source>
</evidence>
<name>A0ABZ2YPD3_9BACT</name>
<feature type="transmembrane region" description="Helical" evidence="1">
    <location>
        <begin position="45"/>
        <end position="64"/>
    </location>
</feature>
<dbReference type="RefSeq" id="WP_341836204.1">
    <property type="nucleotide sequence ID" value="NZ_CP149822.1"/>
</dbReference>
<keyword evidence="1" id="KW-0472">Membrane</keyword>
<protein>
    <submittedName>
        <fullName evidence="3">Histidine kinase</fullName>
    </submittedName>
</protein>
<organism evidence="3 4">
    <name type="scientific">Chitinophaga pollutisoli</name>
    <dbReference type="NCBI Taxonomy" id="3133966"/>
    <lineage>
        <taxon>Bacteria</taxon>
        <taxon>Pseudomonadati</taxon>
        <taxon>Bacteroidota</taxon>
        <taxon>Chitinophagia</taxon>
        <taxon>Chitinophagales</taxon>
        <taxon>Chitinophagaceae</taxon>
        <taxon>Chitinophaga</taxon>
    </lineage>
</organism>
<keyword evidence="4" id="KW-1185">Reference proteome</keyword>
<dbReference type="Proteomes" id="UP001485459">
    <property type="component" value="Chromosome"/>
</dbReference>
<sequence>MTPAKTYRYWIHLAIWMALILLYIFPMLKGNINSPLGLRYTLSRYFLYGFLNFNLFYILAFFVLPLHARKGAGRTALIAFTVILGACVIKYAVGHLFPDEILQLGIAMIGFKKTYHTFWSYGRLSLQTGLLVGLAAYAYYVILMWRAGDRESRRLELEAAAARKQFSQMQVSTGLLLRKLKAIKSMLENEEKREGEGAEAILQLSELLRYMLYDKGVKLDKAPLDRELYYFNIYLKLHNRLFPRQQVSLHMTGPTSGRYVTPLLLQTAAEKLLARQHNGLPVVLRLDIGNDALELSSTAKTTFLQRLAHLLPGSGEFRRFKTPLYAGPA</sequence>
<keyword evidence="3" id="KW-0418">Kinase</keyword>
<accession>A0ABZ2YPD3</accession>
<dbReference type="GO" id="GO:0016301">
    <property type="term" value="F:kinase activity"/>
    <property type="evidence" value="ECO:0007669"/>
    <property type="project" value="UniProtKB-KW"/>
</dbReference>
<reference evidence="4" key="1">
    <citation type="submission" date="2024-03" db="EMBL/GenBank/DDBJ databases">
        <title>Chitinophaga horti sp. nov., isolated from garden soil.</title>
        <authorList>
            <person name="Lee D.S."/>
            <person name="Han D.M."/>
            <person name="Baek J.H."/>
            <person name="Choi D.G."/>
            <person name="Jeon J.H."/>
            <person name="Jeon C.O."/>
        </authorList>
    </citation>
    <scope>NUCLEOTIDE SEQUENCE [LARGE SCALE GENOMIC DNA]</scope>
    <source>
        <strain evidence="4">GPA1</strain>
    </source>
</reference>
<dbReference type="EMBL" id="CP149822">
    <property type="protein sequence ID" value="WZN41350.1"/>
    <property type="molecule type" value="Genomic_DNA"/>
</dbReference>
<feature type="transmembrane region" description="Helical" evidence="1">
    <location>
        <begin position="7"/>
        <end position="25"/>
    </location>
</feature>
<feature type="transmembrane region" description="Helical" evidence="1">
    <location>
        <begin position="76"/>
        <end position="93"/>
    </location>
</feature>